<gene>
    <name evidence="2" type="ORF">COCON_G00101080</name>
</gene>
<dbReference type="AlphaFoldDB" id="A0A9Q1DHQ0"/>
<reference evidence="2" key="1">
    <citation type="journal article" date="2023" name="Science">
        <title>Genome structures resolve the early diversification of teleost fishes.</title>
        <authorList>
            <person name="Parey E."/>
            <person name="Louis A."/>
            <person name="Montfort J."/>
            <person name="Bouchez O."/>
            <person name="Roques C."/>
            <person name="Iampietro C."/>
            <person name="Lluch J."/>
            <person name="Castinel A."/>
            <person name="Donnadieu C."/>
            <person name="Desvignes T."/>
            <person name="Floi Bucao C."/>
            <person name="Jouanno E."/>
            <person name="Wen M."/>
            <person name="Mejri S."/>
            <person name="Dirks R."/>
            <person name="Jansen H."/>
            <person name="Henkel C."/>
            <person name="Chen W.J."/>
            <person name="Zahm M."/>
            <person name="Cabau C."/>
            <person name="Klopp C."/>
            <person name="Thompson A.W."/>
            <person name="Robinson-Rechavi M."/>
            <person name="Braasch I."/>
            <person name="Lecointre G."/>
            <person name="Bobe J."/>
            <person name="Postlethwait J.H."/>
            <person name="Berthelot C."/>
            <person name="Roest Crollius H."/>
            <person name="Guiguen Y."/>
        </authorList>
    </citation>
    <scope>NUCLEOTIDE SEQUENCE</scope>
    <source>
        <strain evidence="2">Concon-B</strain>
    </source>
</reference>
<name>A0A9Q1DHQ0_CONCO</name>
<sequence>MCDYLAFHTQLAAIIDVLAKSAVAEICQLVDDGYALLRLEVSQSQKQNEALRRRLRMMEQRVARELIQVERVGVQEDFVNNRTGVQILERSKKITEDCFLTEEGPLGKEANITPWRDGELAAGHEERSLEQPIVMSPVQPVEVELPKPKLSFIKEEKPEEDTSNVFPPGAVKWRAGSREKRPIQEMQNKAANHTEELTEQHRTRRGVWEVSGLESALKAEGQSECVETLQHRGAEHRAGGLNSLDSEFVMFERPGQLGSYWTHENVEVGGENPSEMNSEPQLAHITKGAVGKSLSSSASQQEKPEAVTVDSVPVKMEDTVQTQSLWTMESHSGVFETQRRGSVCAPYTAVTVRENLALPHPDQPDPNA</sequence>
<dbReference type="Proteomes" id="UP001152803">
    <property type="component" value="Unassembled WGS sequence"/>
</dbReference>
<feature type="coiled-coil region" evidence="1">
    <location>
        <begin position="34"/>
        <end position="68"/>
    </location>
</feature>
<evidence type="ECO:0000256" key="1">
    <source>
        <dbReference type="SAM" id="Coils"/>
    </source>
</evidence>
<evidence type="ECO:0000313" key="2">
    <source>
        <dbReference type="EMBL" id="KAJ8271249.1"/>
    </source>
</evidence>
<keyword evidence="3" id="KW-1185">Reference proteome</keyword>
<dbReference type="OrthoDB" id="8935099at2759"/>
<comment type="caution">
    <text evidence="2">The sequence shown here is derived from an EMBL/GenBank/DDBJ whole genome shotgun (WGS) entry which is preliminary data.</text>
</comment>
<organism evidence="2 3">
    <name type="scientific">Conger conger</name>
    <name type="common">Conger eel</name>
    <name type="synonym">Muraena conger</name>
    <dbReference type="NCBI Taxonomy" id="82655"/>
    <lineage>
        <taxon>Eukaryota</taxon>
        <taxon>Metazoa</taxon>
        <taxon>Chordata</taxon>
        <taxon>Craniata</taxon>
        <taxon>Vertebrata</taxon>
        <taxon>Euteleostomi</taxon>
        <taxon>Actinopterygii</taxon>
        <taxon>Neopterygii</taxon>
        <taxon>Teleostei</taxon>
        <taxon>Anguilliformes</taxon>
        <taxon>Congridae</taxon>
        <taxon>Conger</taxon>
    </lineage>
</organism>
<evidence type="ECO:0000313" key="3">
    <source>
        <dbReference type="Proteomes" id="UP001152803"/>
    </source>
</evidence>
<proteinExistence type="predicted"/>
<dbReference type="EMBL" id="JAFJMO010000007">
    <property type="protein sequence ID" value="KAJ8271249.1"/>
    <property type="molecule type" value="Genomic_DNA"/>
</dbReference>
<accession>A0A9Q1DHQ0</accession>
<keyword evidence="1" id="KW-0175">Coiled coil</keyword>
<protein>
    <submittedName>
        <fullName evidence="2">Uncharacterized protein</fullName>
    </submittedName>
</protein>